<dbReference type="AlphaFoldDB" id="A0A6H1P7B2"/>
<organism evidence="2 3">
    <name type="scientific">Priestia megaterium</name>
    <name type="common">Bacillus megaterium</name>
    <dbReference type="NCBI Taxonomy" id="1404"/>
    <lineage>
        <taxon>Bacteria</taxon>
        <taxon>Bacillati</taxon>
        <taxon>Bacillota</taxon>
        <taxon>Bacilli</taxon>
        <taxon>Bacillales</taxon>
        <taxon>Bacillaceae</taxon>
        <taxon>Priestia</taxon>
    </lineage>
</organism>
<evidence type="ECO:0000313" key="3">
    <source>
        <dbReference type="Proteomes" id="UP000501868"/>
    </source>
</evidence>
<evidence type="ECO:0000313" key="2">
    <source>
        <dbReference type="EMBL" id="QIZ09322.1"/>
    </source>
</evidence>
<protein>
    <submittedName>
        <fullName evidence="2">Uncharacterized protein</fullName>
    </submittedName>
</protein>
<name>A0A6H1P7B2_PRIMG</name>
<evidence type="ECO:0000256" key="1">
    <source>
        <dbReference type="SAM" id="MobiDB-lite"/>
    </source>
</evidence>
<dbReference type="EMBL" id="CP051128">
    <property type="protein sequence ID" value="QIZ09322.1"/>
    <property type="molecule type" value="Genomic_DNA"/>
</dbReference>
<dbReference type="Proteomes" id="UP000501868">
    <property type="component" value="Chromosome"/>
</dbReference>
<feature type="compositionally biased region" description="Basic and acidic residues" evidence="1">
    <location>
        <begin position="10"/>
        <end position="23"/>
    </location>
</feature>
<proteinExistence type="predicted"/>
<feature type="region of interest" description="Disordered" evidence="1">
    <location>
        <begin position="1"/>
        <end position="23"/>
    </location>
</feature>
<sequence>MYHHMHVFRRAGEESNDFKEAEKESGRDYLYFTKKAFVVENIIRTRLGYVPDRITESYLVKYLQNIKNDKKTGPMIIRTQRKDKKVNEKG</sequence>
<reference evidence="2 3" key="2">
    <citation type="submission" date="2020-04" db="EMBL/GenBank/DDBJ databases">
        <authorList>
            <person name="Fomenkov A."/>
            <person name="Anton B.P."/>
            <person name="Roberts R.J."/>
        </authorList>
    </citation>
    <scope>NUCLEOTIDE SEQUENCE [LARGE SCALE GENOMIC DNA]</scope>
    <source>
        <strain evidence="2 3">S2</strain>
    </source>
</reference>
<accession>A0A6H1P7B2</accession>
<gene>
    <name evidence="2" type="ORF">HFZ78_23625</name>
</gene>
<reference evidence="2 3" key="1">
    <citation type="submission" date="2020-04" db="EMBL/GenBank/DDBJ databases">
        <title>Genome-Wide Identification of 5-Methylcytosine Sites in Bacterial Genomes By High-Throughput Sequencing of MspJI Restriction Fragments.</title>
        <authorList>
            <person name="Wu V."/>
        </authorList>
    </citation>
    <scope>NUCLEOTIDE SEQUENCE [LARGE SCALE GENOMIC DNA]</scope>
    <source>
        <strain evidence="2 3">S2</strain>
    </source>
</reference>